<evidence type="ECO:0000256" key="7">
    <source>
        <dbReference type="ARBA" id="ARBA00023064"/>
    </source>
</evidence>
<dbReference type="RefSeq" id="WP_264599660.1">
    <property type="nucleotide sequence ID" value="NZ_JAOQNS010000001.1"/>
</dbReference>
<keyword evidence="6 10" id="KW-0560">Oxidoreductase</keyword>
<evidence type="ECO:0000256" key="8">
    <source>
        <dbReference type="ARBA" id="ARBA00023126"/>
    </source>
</evidence>
<dbReference type="EC" id="1.1.1.44" evidence="4 10"/>
<evidence type="ECO:0000256" key="9">
    <source>
        <dbReference type="ARBA" id="ARBA00048640"/>
    </source>
</evidence>
<comment type="similarity">
    <text evidence="3 10 11">Belongs to the 6-phosphogluconate dehydrogenase family.</text>
</comment>
<dbReference type="Gene3D" id="3.40.50.720">
    <property type="entry name" value="NAD(P)-binding Rossmann-like Domain"/>
    <property type="match status" value="1"/>
</dbReference>
<dbReference type="PIRSF" id="PIRSF000109">
    <property type="entry name" value="6PGD"/>
    <property type="match status" value="1"/>
</dbReference>
<dbReference type="InterPro" id="IPR006114">
    <property type="entry name" value="6PGDH_C"/>
</dbReference>
<evidence type="ECO:0000256" key="10">
    <source>
        <dbReference type="PIRNR" id="PIRNR000109"/>
    </source>
</evidence>
<sequence>MTETEHLCDIAVIGLGVMGRNLALNLNDRGYKVVAGDAFPDVVVSARAELEPTVTVVDTPIDVLKHLKAPRTMLVMIKAGDPVDALIETFRPHLQPGDILIDGGNSHYHDTERRQALLEADGVRFVGLGVSGGEEGARHGPALMAGGDPDAVAAVSAPLAAIAAKAGDGAPCFGTFGPGGAGHFVKMAHNGIEYLVMQALAECYLLLSGPAGLEREAMAETFRRWDETAASSYLLEITAVVVDEVDTDTGRPLVEMIKDSAHHKGTGRWTVEAGLQYGVAVPGIATAFLARALSSRRAPHAASLRRLPPAGDAALIADDLGKALPAVMLAAYAQGLSLISEASKVNGWGTELATVARTWRAGCIIRAAMLDPIADAFTADPELTDITLSPLAEEILETAERPLRRVVAAAVADGVPVPALANSIAYLDGLRAKRVGANLIQGQRDLFGAHTFERTDKPGVFHHEWPVVS</sequence>
<dbReference type="Gene3D" id="1.10.1040.10">
    <property type="entry name" value="N-(1-d-carboxylethyl)-l-norvaline Dehydrogenase, domain 2"/>
    <property type="match status" value="1"/>
</dbReference>
<dbReference type="EMBL" id="JAOQNS010000001">
    <property type="protein sequence ID" value="MCW2305985.1"/>
    <property type="molecule type" value="Genomic_DNA"/>
</dbReference>
<evidence type="ECO:0000256" key="5">
    <source>
        <dbReference type="ARBA" id="ARBA00018193"/>
    </source>
</evidence>
<dbReference type="SMART" id="SM01350">
    <property type="entry name" value="6PGD"/>
    <property type="match status" value="1"/>
</dbReference>
<feature type="domain" description="6-phosphogluconate dehydrogenase C-terminal" evidence="12">
    <location>
        <begin position="182"/>
        <end position="466"/>
    </location>
</feature>
<dbReference type="Pfam" id="PF03446">
    <property type="entry name" value="NAD_binding_2"/>
    <property type="match status" value="1"/>
</dbReference>
<evidence type="ECO:0000256" key="3">
    <source>
        <dbReference type="ARBA" id="ARBA00008419"/>
    </source>
</evidence>
<dbReference type="InterPro" id="IPR008927">
    <property type="entry name" value="6-PGluconate_DH-like_C_sf"/>
</dbReference>
<dbReference type="InterPro" id="IPR013328">
    <property type="entry name" value="6PGD_dom2"/>
</dbReference>
<dbReference type="PANTHER" id="PTHR11811">
    <property type="entry name" value="6-PHOSPHOGLUCONATE DEHYDROGENASE"/>
    <property type="match status" value="1"/>
</dbReference>
<protein>
    <recommendedName>
        <fullName evidence="5 10">6-phosphogluconate dehydrogenase, decarboxylating</fullName>
        <ecNumber evidence="4 10">1.1.1.44</ecNumber>
    </recommendedName>
</protein>
<evidence type="ECO:0000256" key="6">
    <source>
        <dbReference type="ARBA" id="ARBA00023002"/>
    </source>
</evidence>
<evidence type="ECO:0000256" key="2">
    <source>
        <dbReference type="ARBA" id="ARBA00004874"/>
    </source>
</evidence>
<keyword evidence="7 11" id="KW-0311">Gluconate utilization</keyword>
<keyword evidence="10 11" id="KW-0521">NADP</keyword>
<gene>
    <name evidence="13" type="ORF">M2319_000301</name>
</gene>
<dbReference type="NCBIfam" id="NF006765">
    <property type="entry name" value="PRK09287.1"/>
    <property type="match status" value="1"/>
</dbReference>
<evidence type="ECO:0000256" key="1">
    <source>
        <dbReference type="ARBA" id="ARBA00002526"/>
    </source>
</evidence>
<evidence type="ECO:0000313" key="13">
    <source>
        <dbReference type="EMBL" id="MCW2305985.1"/>
    </source>
</evidence>
<dbReference type="Pfam" id="PF00393">
    <property type="entry name" value="6PGD"/>
    <property type="match status" value="1"/>
</dbReference>
<dbReference type="InterPro" id="IPR036291">
    <property type="entry name" value="NAD(P)-bd_dom_sf"/>
</dbReference>
<dbReference type="SUPFAM" id="SSF51735">
    <property type="entry name" value="NAD(P)-binding Rossmann-fold domains"/>
    <property type="match status" value="1"/>
</dbReference>
<dbReference type="InterPro" id="IPR006113">
    <property type="entry name" value="6PGDH_Gnd/GntZ"/>
</dbReference>
<evidence type="ECO:0000256" key="11">
    <source>
        <dbReference type="RuleBase" id="RU000485"/>
    </source>
</evidence>
<comment type="subunit">
    <text evidence="10">Homodimer.</text>
</comment>
<dbReference type="GO" id="GO:0004616">
    <property type="term" value="F:phosphogluconate dehydrogenase (decarboxylating) activity"/>
    <property type="evidence" value="ECO:0007669"/>
    <property type="project" value="UniProtKB-EC"/>
</dbReference>
<organism evidence="13 14">
    <name type="scientific">Rhodobium gokarnense</name>
    <dbReference type="NCBI Taxonomy" id="364296"/>
    <lineage>
        <taxon>Bacteria</taxon>
        <taxon>Pseudomonadati</taxon>
        <taxon>Pseudomonadota</taxon>
        <taxon>Alphaproteobacteria</taxon>
        <taxon>Hyphomicrobiales</taxon>
        <taxon>Rhodobiaceae</taxon>
        <taxon>Rhodobium</taxon>
    </lineage>
</organism>
<reference evidence="14" key="1">
    <citation type="submission" date="2023-07" db="EMBL/GenBank/DDBJ databases">
        <title>Genome sequencing of Purple Non-Sulfur Bacteria from various extreme environments.</title>
        <authorList>
            <person name="Mayer M."/>
        </authorList>
    </citation>
    <scope>NUCLEOTIDE SEQUENCE [LARGE SCALE GENOMIC DNA]</scope>
    <source>
        <strain evidence="14">DSM 17935</strain>
    </source>
</reference>
<dbReference type="SUPFAM" id="SSF48179">
    <property type="entry name" value="6-phosphogluconate dehydrogenase C-terminal domain-like"/>
    <property type="match status" value="1"/>
</dbReference>
<comment type="caution">
    <text evidence="13">The sequence shown here is derived from an EMBL/GenBank/DDBJ whole genome shotgun (WGS) entry which is preliminary data.</text>
</comment>
<proteinExistence type="inferred from homology"/>
<evidence type="ECO:0000259" key="12">
    <source>
        <dbReference type="SMART" id="SM01350"/>
    </source>
</evidence>
<comment type="catalytic activity">
    <reaction evidence="9 10 11">
        <text>6-phospho-D-gluconate + NADP(+) = D-ribulose 5-phosphate + CO2 + NADPH</text>
        <dbReference type="Rhea" id="RHEA:10116"/>
        <dbReference type="ChEBI" id="CHEBI:16526"/>
        <dbReference type="ChEBI" id="CHEBI:57783"/>
        <dbReference type="ChEBI" id="CHEBI:58121"/>
        <dbReference type="ChEBI" id="CHEBI:58349"/>
        <dbReference type="ChEBI" id="CHEBI:58759"/>
        <dbReference type="EC" id="1.1.1.44"/>
    </reaction>
</comment>
<name>A0ABT3H6H4_9HYPH</name>
<dbReference type="Gene3D" id="1.20.5.320">
    <property type="entry name" value="6-Phosphogluconate Dehydrogenase, domain 3"/>
    <property type="match status" value="1"/>
</dbReference>
<keyword evidence="14" id="KW-1185">Reference proteome</keyword>
<dbReference type="NCBIfam" id="TIGR00873">
    <property type="entry name" value="gnd"/>
    <property type="match status" value="1"/>
</dbReference>
<comment type="pathway">
    <text evidence="2 10 11">Carbohydrate degradation; pentose phosphate pathway; D-ribulose 5-phosphate from D-glucose 6-phosphate (oxidative stage): step 3/3.</text>
</comment>
<dbReference type="PRINTS" id="PR00076">
    <property type="entry name" value="6PGDHDRGNASE"/>
</dbReference>
<keyword evidence="8 10" id="KW-0570">Pentose shunt</keyword>
<dbReference type="InterPro" id="IPR006183">
    <property type="entry name" value="Pgluconate_DH"/>
</dbReference>
<accession>A0ABT3H6H4</accession>
<dbReference type="Proteomes" id="UP001209755">
    <property type="component" value="Unassembled WGS sequence"/>
</dbReference>
<dbReference type="InterPro" id="IPR006115">
    <property type="entry name" value="6PGDH_NADP-bd"/>
</dbReference>
<comment type="function">
    <text evidence="1 10">Catalyzes the oxidative decarboxylation of 6-phosphogluconate to ribulose 5-phosphate and CO(2), with concomitant reduction of NADP to NADPH.</text>
</comment>
<evidence type="ECO:0000313" key="14">
    <source>
        <dbReference type="Proteomes" id="UP001209755"/>
    </source>
</evidence>
<evidence type="ECO:0000256" key="4">
    <source>
        <dbReference type="ARBA" id="ARBA00013011"/>
    </source>
</evidence>